<evidence type="ECO:0000256" key="1">
    <source>
        <dbReference type="SAM" id="SignalP"/>
    </source>
</evidence>
<dbReference type="Gene3D" id="3.40.190.10">
    <property type="entry name" value="Periplasmic binding protein-like II"/>
    <property type="match status" value="2"/>
</dbReference>
<dbReference type="Proteomes" id="UP000746535">
    <property type="component" value="Unassembled WGS sequence"/>
</dbReference>
<dbReference type="EMBL" id="JAAVJI010000001">
    <property type="protein sequence ID" value="NJO99369.1"/>
    <property type="molecule type" value="Genomic_DNA"/>
</dbReference>
<protein>
    <submittedName>
        <fullName evidence="2">Transporter substrate-binding domain-containing protein</fullName>
    </submittedName>
</protein>
<organism evidence="2 3">
    <name type="scientific">Pseudomonas quercus</name>
    <dbReference type="NCBI Taxonomy" id="2722792"/>
    <lineage>
        <taxon>Bacteria</taxon>
        <taxon>Pseudomonadati</taxon>
        <taxon>Pseudomonadota</taxon>
        <taxon>Gammaproteobacteria</taxon>
        <taxon>Pseudomonadales</taxon>
        <taxon>Pseudomonadaceae</taxon>
        <taxon>Pseudomonas</taxon>
    </lineage>
</organism>
<sequence>MRVTRWQSLRMGLLGLVLLNQATSPALAAPIEAITEASSYSYLEEGKVAGPASEVVKATLEQAGLNDYHLAIYPWARAYDIARAEPNVLIYPIIRTAERERLFKWVGEFEEIKTVLYRLQGHEGVELQDLDQAKAYTVGVVRDDVRDQYLRNAGFTRLVVSASALDNLRKLLAGQVDLIPLSPRDAQRFCEQLHIPFYTLEPVMNLEQITAHAYIAFSLATPDEVVQKAVDGFNHLKARGEVRRLMAP</sequence>
<dbReference type="PANTHER" id="PTHR38834:SF3">
    <property type="entry name" value="SOLUTE-BINDING PROTEIN FAMILY 3_N-TERMINAL DOMAIN-CONTAINING PROTEIN"/>
    <property type="match status" value="1"/>
</dbReference>
<accession>A0ABX0Y7T7</accession>
<gene>
    <name evidence="2" type="ORF">HBH25_00590</name>
</gene>
<reference evidence="2 3" key="1">
    <citation type="submission" date="2020-03" db="EMBL/GenBank/DDBJ databases">
        <authorList>
            <person name="Wang L."/>
            <person name="He N."/>
            <person name="Li Y."/>
            <person name="Fang Y."/>
            <person name="Zhang F."/>
        </authorList>
    </citation>
    <scope>NUCLEOTIDE SEQUENCE [LARGE SCALE GENOMIC DNA]</scope>
    <source>
        <strain evidence="3">hsmgli-8</strain>
    </source>
</reference>
<name>A0ABX0Y7T7_9PSED</name>
<proteinExistence type="predicted"/>
<keyword evidence="3" id="KW-1185">Reference proteome</keyword>
<feature type="signal peptide" evidence="1">
    <location>
        <begin position="1"/>
        <end position="28"/>
    </location>
</feature>
<dbReference type="SUPFAM" id="SSF53850">
    <property type="entry name" value="Periplasmic binding protein-like II"/>
    <property type="match status" value="1"/>
</dbReference>
<dbReference type="RefSeq" id="WP_168080476.1">
    <property type="nucleotide sequence ID" value="NZ_JAAVJI010000001.1"/>
</dbReference>
<evidence type="ECO:0000313" key="2">
    <source>
        <dbReference type="EMBL" id="NJO99369.1"/>
    </source>
</evidence>
<keyword evidence="1" id="KW-0732">Signal</keyword>
<evidence type="ECO:0000313" key="3">
    <source>
        <dbReference type="Proteomes" id="UP000746535"/>
    </source>
</evidence>
<dbReference type="PANTHER" id="PTHR38834">
    <property type="entry name" value="PERIPLASMIC SUBSTRATE BINDING PROTEIN FAMILY 3"/>
    <property type="match status" value="1"/>
</dbReference>
<feature type="chain" id="PRO_5046717941" evidence="1">
    <location>
        <begin position="29"/>
        <end position="248"/>
    </location>
</feature>
<comment type="caution">
    <text evidence="2">The sequence shown here is derived from an EMBL/GenBank/DDBJ whole genome shotgun (WGS) entry which is preliminary data.</text>
</comment>